<dbReference type="AlphaFoldDB" id="A0A7I4YU32"/>
<protein>
    <submittedName>
        <fullName evidence="2">Reverse transcriptase</fullName>
    </submittedName>
</protein>
<evidence type="ECO:0000313" key="2">
    <source>
        <dbReference type="WBParaSite" id="HCON_00142270-00001"/>
    </source>
</evidence>
<organism evidence="1 2">
    <name type="scientific">Haemonchus contortus</name>
    <name type="common">Barber pole worm</name>
    <dbReference type="NCBI Taxonomy" id="6289"/>
    <lineage>
        <taxon>Eukaryota</taxon>
        <taxon>Metazoa</taxon>
        <taxon>Ecdysozoa</taxon>
        <taxon>Nematoda</taxon>
        <taxon>Chromadorea</taxon>
        <taxon>Rhabditida</taxon>
        <taxon>Rhabditina</taxon>
        <taxon>Rhabditomorpha</taxon>
        <taxon>Strongyloidea</taxon>
        <taxon>Trichostrongylidae</taxon>
        <taxon>Haemonchus</taxon>
    </lineage>
</organism>
<accession>A0A7I4YU32</accession>
<reference evidence="2" key="1">
    <citation type="submission" date="2020-12" db="UniProtKB">
        <authorList>
            <consortium name="WormBaseParasite"/>
        </authorList>
    </citation>
    <scope>IDENTIFICATION</scope>
    <source>
        <strain evidence="2">MHco3</strain>
    </source>
</reference>
<keyword evidence="1" id="KW-1185">Reference proteome</keyword>
<name>A0A7I4YU32_HAECO</name>
<dbReference type="WBParaSite" id="HCON_00142270-00001">
    <property type="protein sequence ID" value="HCON_00142270-00001"/>
    <property type="gene ID" value="HCON_00142270"/>
</dbReference>
<sequence length="87" mass="10214">MEKDRDGDMYFQRRTLASEACIEGLMMQARKINKDHTFFKIIVGNFNAKIGPRRTAEELHIEARGMEWNEMSRVKQGVYHVGPHHPR</sequence>
<evidence type="ECO:0000313" key="1">
    <source>
        <dbReference type="Proteomes" id="UP000025227"/>
    </source>
</evidence>
<dbReference type="Proteomes" id="UP000025227">
    <property type="component" value="Unplaced"/>
</dbReference>
<proteinExistence type="predicted"/>
<dbReference type="OrthoDB" id="5818039at2759"/>